<feature type="transmembrane region" description="Helical" evidence="12">
    <location>
        <begin position="246"/>
        <end position="268"/>
    </location>
</feature>
<feature type="transmembrane region" description="Helical" evidence="12">
    <location>
        <begin position="334"/>
        <end position="359"/>
    </location>
</feature>
<dbReference type="EMBL" id="QRBF01000011">
    <property type="protein sequence ID" value="RDS80044.1"/>
    <property type="molecule type" value="Genomic_DNA"/>
</dbReference>
<dbReference type="InterPro" id="IPR003855">
    <property type="entry name" value="K+_transporter"/>
</dbReference>
<evidence type="ECO:0000256" key="10">
    <source>
        <dbReference type="ARBA" id="ARBA00023065"/>
    </source>
</evidence>
<evidence type="ECO:0000313" key="16">
    <source>
        <dbReference type="Proteomes" id="UP000255334"/>
    </source>
</evidence>
<sequence>MTEIAADTWKKPALLAAGVGALGVVFGDIGTSPLYTFKTVLDMTGGDNPQTIYGVISLLIWTLILITSVKYAGFAMRIDNDGEGGILALMALLGVKRHKRPLIVAAGLFGAALIYGDGAITPAISVLSALEGLNIVAPSLHHYVLPLTVLILLALFALQPAGTAKIGRAFGPIMALWFITMAVLGIWGIVKHPSILWALNPYYGLHYLLHGGGGGFLVLGGVFLCVTGAEALYADMGHFGAGPIKLAWSSLVFPSLVLNYAGQGAIVLSGAPTDGNIFYRLCPPSLTLPLIILSTIATIIASQSIITGAFSMTRQAIQLGWMPRLKVSQTSEEGYGQIYVGTVNWLLMLVTIGLALGFGKSDNLAGAYGIAVSATMLMTTALLFIAMREIWKWPFIAAAAVAGVFFVVDASFFASNMMKLFDGGYVPLLLATLVYLVMYIWHRGVMAIAVRSTEDPMPVDAFLDELVQTGVARVPGTAVFLTRAKSSAPPVMIWYVRHSMALQKRVLAVTLDIASKPWVSAKDRLALAEIGPNFWAVTATYGFMERPDMPALMGQIATHGCPIDPVKLTYFIGMEKIVARTDAHRLPRWIRVIFTVMLRNCARVTDYMHIPASQVVDIGKQVSI</sequence>
<gene>
    <name evidence="12" type="primary">kup</name>
    <name evidence="15" type="ORF">DWU99_19965</name>
</gene>
<feature type="transmembrane region" description="Helical" evidence="12">
    <location>
        <begin position="288"/>
        <end position="313"/>
    </location>
</feature>
<comment type="caution">
    <text evidence="15">The sequence shown here is derived from an EMBL/GenBank/DDBJ whole genome shotgun (WGS) entry which is preliminary data.</text>
</comment>
<dbReference type="GO" id="GO:0015079">
    <property type="term" value="F:potassium ion transmembrane transporter activity"/>
    <property type="evidence" value="ECO:0007669"/>
    <property type="project" value="UniProtKB-UniRule"/>
</dbReference>
<evidence type="ECO:0000256" key="7">
    <source>
        <dbReference type="ARBA" id="ARBA00022847"/>
    </source>
</evidence>
<keyword evidence="9 12" id="KW-1133">Transmembrane helix</keyword>
<feature type="transmembrane region" description="Helical" evidence="12">
    <location>
        <begin position="210"/>
        <end position="234"/>
    </location>
</feature>
<dbReference type="RefSeq" id="WP_115479861.1">
    <property type="nucleotide sequence ID" value="NZ_QRBF01000011.1"/>
</dbReference>
<dbReference type="InterPro" id="IPR053952">
    <property type="entry name" value="K_trans_C"/>
</dbReference>
<dbReference type="Pfam" id="PF22776">
    <property type="entry name" value="K_trans_C"/>
    <property type="match status" value="1"/>
</dbReference>
<dbReference type="InterPro" id="IPR023051">
    <property type="entry name" value="Kup"/>
</dbReference>
<keyword evidence="16" id="KW-1185">Reference proteome</keyword>
<evidence type="ECO:0000256" key="5">
    <source>
        <dbReference type="ARBA" id="ARBA00022538"/>
    </source>
</evidence>
<comment type="function">
    <text evidence="12">Transport of potassium into the cell. Likely operates as a K(+):H(+) symporter.</text>
</comment>
<dbReference type="GO" id="GO:0015293">
    <property type="term" value="F:symporter activity"/>
    <property type="evidence" value="ECO:0007669"/>
    <property type="project" value="UniProtKB-UniRule"/>
</dbReference>
<dbReference type="HAMAP" id="MF_01522">
    <property type="entry name" value="Kup"/>
    <property type="match status" value="1"/>
</dbReference>
<comment type="subcellular location">
    <subcellularLocation>
        <location evidence="12">Cell membrane</location>
        <topology evidence="12">Multi-pass membrane protein</topology>
    </subcellularLocation>
    <subcellularLocation>
        <location evidence="1">Membrane</location>
        <topology evidence="1">Multi-pass membrane protein</topology>
    </subcellularLocation>
</comment>
<dbReference type="InterPro" id="IPR053951">
    <property type="entry name" value="K_trans_N"/>
</dbReference>
<feature type="transmembrane region" description="Helical" evidence="12">
    <location>
        <begin position="51"/>
        <end position="69"/>
    </location>
</feature>
<keyword evidence="10 12" id="KW-0406">Ion transport</keyword>
<comment type="similarity">
    <text evidence="2 12">Belongs to the HAK/KUP transporter (TC 2.A.72) family.</text>
</comment>
<protein>
    <recommendedName>
        <fullName evidence="12">Probable potassium transport system protein Kup</fullName>
    </recommendedName>
</protein>
<organism evidence="15 16">
    <name type="scientific">Dyella psychrodurans</name>
    <dbReference type="NCBI Taxonomy" id="1927960"/>
    <lineage>
        <taxon>Bacteria</taxon>
        <taxon>Pseudomonadati</taxon>
        <taxon>Pseudomonadota</taxon>
        <taxon>Gammaproteobacteria</taxon>
        <taxon>Lysobacterales</taxon>
        <taxon>Rhodanobacteraceae</taxon>
        <taxon>Dyella</taxon>
    </lineage>
</organism>
<evidence type="ECO:0000256" key="9">
    <source>
        <dbReference type="ARBA" id="ARBA00022989"/>
    </source>
</evidence>
<feature type="transmembrane region" description="Helical" evidence="12">
    <location>
        <begin position="140"/>
        <end position="158"/>
    </location>
</feature>
<keyword evidence="4 12" id="KW-1003">Cell membrane</keyword>
<proteinExistence type="inferred from homology"/>
<evidence type="ECO:0000256" key="6">
    <source>
        <dbReference type="ARBA" id="ARBA00022692"/>
    </source>
</evidence>
<dbReference type="Pfam" id="PF02705">
    <property type="entry name" value="K_trans"/>
    <property type="match status" value="1"/>
</dbReference>
<evidence type="ECO:0000259" key="14">
    <source>
        <dbReference type="Pfam" id="PF22776"/>
    </source>
</evidence>
<evidence type="ECO:0000256" key="3">
    <source>
        <dbReference type="ARBA" id="ARBA00022448"/>
    </source>
</evidence>
<keyword evidence="8 12" id="KW-0630">Potassium</keyword>
<dbReference type="GO" id="GO:0005886">
    <property type="term" value="C:plasma membrane"/>
    <property type="evidence" value="ECO:0007669"/>
    <property type="project" value="UniProtKB-SubCell"/>
</dbReference>
<evidence type="ECO:0000256" key="2">
    <source>
        <dbReference type="ARBA" id="ARBA00007019"/>
    </source>
</evidence>
<dbReference type="Proteomes" id="UP000255334">
    <property type="component" value="Unassembled WGS sequence"/>
</dbReference>
<name>A0A370WV74_9GAMM</name>
<keyword evidence="5 12" id="KW-0633">Potassium transport</keyword>
<keyword evidence="11 12" id="KW-0472">Membrane</keyword>
<evidence type="ECO:0000256" key="4">
    <source>
        <dbReference type="ARBA" id="ARBA00022475"/>
    </source>
</evidence>
<dbReference type="AlphaFoldDB" id="A0A370WV74"/>
<accession>A0A370WV74</accession>
<evidence type="ECO:0000259" key="13">
    <source>
        <dbReference type="Pfam" id="PF02705"/>
    </source>
</evidence>
<feature type="transmembrane region" description="Helical" evidence="12">
    <location>
        <begin position="170"/>
        <end position="190"/>
    </location>
</feature>
<dbReference type="PANTHER" id="PTHR30540">
    <property type="entry name" value="OSMOTIC STRESS POTASSIUM TRANSPORTER"/>
    <property type="match status" value="1"/>
</dbReference>
<evidence type="ECO:0000256" key="1">
    <source>
        <dbReference type="ARBA" id="ARBA00004141"/>
    </source>
</evidence>
<evidence type="ECO:0000256" key="11">
    <source>
        <dbReference type="ARBA" id="ARBA00023136"/>
    </source>
</evidence>
<comment type="catalytic activity">
    <reaction evidence="12">
        <text>K(+)(in) + H(+)(in) = K(+)(out) + H(+)(out)</text>
        <dbReference type="Rhea" id="RHEA:28490"/>
        <dbReference type="ChEBI" id="CHEBI:15378"/>
        <dbReference type="ChEBI" id="CHEBI:29103"/>
    </reaction>
</comment>
<feature type="transmembrane region" description="Helical" evidence="12">
    <location>
        <begin position="102"/>
        <end position="120"/>
    </location>
</feature>
<evidence type="ECO:0000313" key="15">
    <source>
        <dbReference type="EMBL" id="RDS80044.1"/>
    </source>
</evidence>
<feature type="transmembrane region" description="Helical" evidence="12">
    <location>
        <begin position="365"/>
        <end position="386"/>
    </location>
</feature>
<evidence type="ECO:0000256" key="12">
    <source>
        <dbReference type="HAMAP-Rule" id="MF_01522"/>
    </source>
</evidence>
<keyword evidence="3 12" id="KW-0813">Transport</keyword>
<feature type="transmembrane region" description="Helical" evidence="12">
    <location>
        <begin position="425"/>
        <end position="442"/>
    </location>
</feature>
<dbReference type="OrthoDB" id="9805577at2"/>
<keyword evidence="6 12" id="KW-0812">Transmembrane</keyword>
<evidence type="ECO:0000256" key="8">
    <source>
        <dbReference type="ARBA" id="ARBA00022958"/>
    </source>
</evidence>
<feature type="transmembrane region" description="Helical" evidence="12">
    <location>
        <begin position="393"/>
        <end position="413"/>
    </location>
</feature>
<dbReference type="PANTHER" id="PTHR30540:SF79">
    <property type="entry name" value="LOW AFFINITY POTASSIUM TRANSPORT SYSTEM PROTEIN KUP"/>
    <property type="match status" value="1"/>
</dbReference>
<feature type="domain" description="K+ potassium transporter C-terminal" evidence="14">
    <location>
        <begin position="475"/>
        <end position="624"/>
    </location>
</feature>
<feature type="domain" description="K+ potassium transporter integral membrane" evidence="13">
    <location>
        <begin position="19"/>
        <end position="464"/>
    </location>
</feature>
<keyword evidence="7 12" id="KW-0769">Symport</keyword>
<reference evidence="15 16" key="1">
    <citation type="submission" date="2018-07" db="EMBL/GenBank/DDBJ databases">
        <title>Dyella monticola sp. nov. and Dyella psychrodurans sp. nov. isolated from monsoon evergreen broad-leaved forest soil of Dinghu Mountain, China.</title>
        <authorList>
            <person name="Gao Z."/>
            <person name="Qiu L."/>
        </authorList>
    </citation>
    <scope>NUCLEOTIDE SEQUENCE [LARGE SCALE GENOMIC DNA]</scope>
    <source>
        <strain evidence="15 16">4MSK11</strain>
    </source>
</reference>